<dbReference type="PRINTS" id="PR00033">
    <property type="entry name" value="HTHASNC"/>
</dbReference>
<evidence type="ECO:0000259" key="4">
    <source>
        <dbReference type="PROSITE" id="PS50956"/>
    </source>
</evidence>
<dbReference type="PANTHER" id="PTHR30154">
    <property type="entry name" value="LEUCINE-RESPONSIVE REGULATORY PROTEIN"/>
    <property type="match status" value="1"/>
</dbReference>
<evidence type="ECO:0000313" key="5">
    <source>
        <dbReference type="EMBL" id="MFB9885200.1"/>
    </source>
</evidence>
<dbReference type="SUPFAM" id="SSF54909">
    <property type="entry name" value="Dimeric alpha+beta barrel"/>
    <property type="match status" value="1"/>
</dbReference>
<dbReference type="Pfam" id="PF01037">
    <property type="entry name" value="AsnC_trans_reg"/>
    <property type="match status" value="1"/>
</dbReference>
<evidence type="ECO:0000313" key="6">
    <source>
        <dbReference type="Proteomes" id="UP001589628"/>
    </source>
</evidence>
<dbReference type="InterPro" id="IPR036390">
    <property type="entry name" value="WH_DNA-bd_sf"/>
</dbReference>
<dbReference type="InterPro" id="IPR019888">
    <property type="entry name" value="Tscrpt_reg_AsnC-like"/>
</dbReference>
<protein>
    <submittedName>
        <fullName evidence="5">Lrp/AsnC family transcriptional regulator</fullName>
    </submittedName>
</protein>
<keyword evidence="1" id="KW-0805">Transcription regulation</keyword>
<dbReference type="Pfam" id="PF13412">
    <property type="entry name" value="HTH_24"/>
    <property type="match status" value="1"/>
</dbReference>
<keyword evidence="2" id="KW-0238">DNA-binding</keyword>
<name>A0ABV5Z7D8_9GAMM</name>
<keyword evidence="6" id="KW-1185">Reference proteome</keyword>
<dbReference type="PANTHER" id="PTHR30154:SF34">
    <property type="entry name" value="TRANSCRIPTIONAL REGULATOR AZLB"/>
    <property type="match status" value="1"/>
</dbReference>
<dbReference type="InterPro" id="IPR019887">
    <property type="entry name" value="Tscrpt_reg_AsnC/Lrp_C"/>
</dbReference>
<comment type="caution">
    <text evidence="5">The sequence shown here is derived from an EMBL/GenBank/DDBJ whole genome shotgun (WGS) entry which is preliminary data.</text>
</comment>
<proteinExistence type="predicted"/>
<feature type="domain" description="HTH asnC-type" evidence="4">
    <location>
        <begin position="5"/>
        <end position="66"/>
    </location>
</feature>
<accession>A0ABV5Z7D8</accession>
<dbReference type="SUPFAM" id="SSF46785">
    <property type="entry name" value="Winged helix' DNA-binding domain"/>
    <property type="match status" value="1"/>
</dbReference>
<dbReference type="Proteomes" id="UP001589628">
    <property type="component" value="Unassembled WGS sequence"/>
</dbReference>
<dbReference type="InterPro" id="IPR036388">
    <property type="entry name" value="WH-like_DNA-bd_sf"/>
</dbReference>
<organism evidence="5 6">
    <name type="scientific">Balneatrix alpica</name>
    <dbReference type="NCBI Taxonomy" id="75684"/>
    <lineage>
        <taxon>Bacteria</taxon>
        <taxon>Pseudomonadati</taxon>
        <taxon>Pseudomonadota</taxon>
        <taxon>Gammaproteobacteria</taxon>
        <taxon>Oceanospirillales</taxon>
        <taxon>Balneatrichaceae</taxon>
        <taxon>Balneatrix</taxon>
    </lineage>
</organism>
<evidence type="ECO:0000256" key="3">
    <source>
        <dbReference type="ARBA" id="ARBA00023163"/>
    </source>
</evidence>
<keyword evidence="3" id="KW-0804">Transcription</keyword>
<dbReference type="Gene3D" id="3.30.70.920">
    <property type="match status" value="1"/>
</dbReference>
<dbReference type="RefSeq" id="WP_027313201.1">
    <property type="nucleotide sequence ID" value="NZ_JBHLZN010000001.1"/>
</dbReference>
<dbReference type="InterPro" id="IPR000485">
    <property type="entry name" value="AsnC-type_HTH_dom"/>
</dbReference>
<evidence type="ECO:0000256" key="2">
    <source>
        <dbReference type="ARBA" id="ARBA00023125"/>
    </source>
</evidence>
<sequence length="160" mass="18089">MTTKLDNYDRVLLSAIQQDARVPQSELGEKASLSTAAVNRRLRVLTNNGVIERYSACINPSKVGYNLTIITEVMVETERADLLDEMQKRFKACPQIQQCYYVAGECDFVLIFLVRDMAQYVTLTRQLFLDKTNVKAFKTLVAMERVKTGMQVPIDKDGAA</sequence>
<gene>
    <name evidence="5" type="ORF">ACFFLH_02065</name>
</gene>
<dbReference type="Gene3D" id="1.10.10.10">
    <property type="entry name" value="Winged helix-like DNA-binding domain superfamily/Winged helix DNA-binding domain"/>
    <property type="match status" value="1"/>
</dbReference>
<reference evidence="5 6" key="1">
    <citation type="submission" date="2024-09" db="EMBL/GenBank/DDBJ databases">
        <authorList>
            <person name="Sun Q."/>
            <person name="Mori K."/>
        </authorList>
    </citation>
    <scope>NUCLEOTIDE SEQUENCE [LARGE SCALE GENOMIC DNA]</scope>
    <source>
        <strain evidence="5 6">ATCC 51285</strain>
    </source>
</reference>
<dbReference type="InterPro" id="IPR011008">
    <property type="entry name" value="Dimeric_a/b-barrel"/>
</dbReference>
<dbReference type="SMART" id="SM00344">
    <property type="entry name" value="HTH_ASNC"/>
    <property type="match status" value="1"/>
</dbReference>
<dbReference type="PROSITE" id="PS50956">
    <property type="entry name" value="HTH_ASNC_2"/>
    <property type="match status" value="1"/>
</dbReference>
<dbReference type="EMBL" id="JBHLZN010000001">
    <property type="protein sequence ID" value="MFB9885200.1"/>
    <property type="molecule type" value="Genomic_DNA"/>
</dbReference>
<evidence type="ECO:0000256" key="1">
    <source>
        <dbReference type="ARBA" id="ARBA00023015"/>
    </source>
</evidence>